<feature type="transmembrane region" description="Helical" evidence="6">
    <location>
        <begin position="95"/>
        <end position="117"/>
    </location>
</feature>
<dbReference type="InterPro" id="IPR039951">
    <property type="entry name" value="TMEM114/TMEM235"/>
</dbReference>
<evidence type="ECO:0000256" key="2">
    <source>
        <dbReference type="ARBA" id="ARBA00022692"/>
    </source>
</evidence>
<organism evidence="7 8">
    <name type="scientific">Chiloscyllium punctatum</name>
    <name type="common">Brownbanded bambooshark</name>
    <name type="synonym">Hemiscyllium punctatum</name>
    <dbReference type="NCBI Taxonomy" id="137246"/>
    <lineage>
        <taxon>Eukaryota</taxon>
        <taxon>Metazoa</taxon>
        <taxon>Chordata</taxon>
        <taxon>Craniata</taxon>
        <taxon>Vertebrata</taxon>
        <taxon>Chondrichthyes</taxon>
        <taxon>Elasmobranchii</taxon>
        <taxon>Galeomorphii</taxon>
        <taxon>Galeoidea</taxon>
        <taxon>Orectolobiformes</taxon>
        <taxon>Hemiscylliidae</taxon>
        <taxon>Chiloscyllium</taxon>
    </lineage>
</organism>
<feature type="non-terminal residue" evidence="7">
    <location>
        <position position="1"/>
    </location>
</feature>
<keyword evidence="4 6" id="KW-0472">Membrane</keyword>
<dbReference type="Pfam" id="PF13903">
    <property type="entry name" value="Claudin_2"/>
    <property type="match status" value="1"/>
</dbReference>
<gene>
    <name evidence="7" type="ORF">chiPu_0002516</name>
</gene>
<sequence>WNKMSVGTVCVTAGLTGLSSFVFLAVAIGTDYWYIIDVSNSRYNYGEHWEDLNSHSGLWRICEGKNACIALIDPFGEENESVPESQRHLLFMQKVFVILLPLSLVLLVLGGICGLVSSLAHGLYMLLFTGSYFLLGGALTLAGISVYIAYSKAAFAIAMSLYGHKLFDNVYIGFSWSMGLACLSCVLEVIAGALFLLAAKLTAVQQCEQSATI</sequence>
<dbReference type="GO" id="GO:0016324">
    <property type="term" value="C:apical plasma membrane"/>
    <property type="evidence" value="ECO:0007669"/>
    <property type="project" value="UniProtKB-ARBA"/>
</dbReference>
<evidence type="ECO:0000256" key="4">
    <source>
        <dbReference type="ARBA" id="ARBA00023136"/>
    </source>
</evidence>
<keyword evidence="3 6" id="KW-1133">Transmembrane helix</keyword>
<dbReference type="OMA" id="LWRTCEG"/>
<reference evidence="7 8" key="1">
    <citation type="journal article" date="2018" name="Nat. Ecol. Evol.">
        <title>Shark genomes provide insights into elasmobranch evolution and the origin of vertebrates.</title>
        <authorList>
            <person name="Hara Y"/>
            <person name="Yamaguchi K"/>
            <person name="Onimaru K"/>
            <person name="Kadota M"/>
            <person name="Koyanagi M"/>
            <person name="Keeley SD"/>
            <person name="Tatsumi K"/>
            <person name="Tanaka K"/>
            <person name="Motone F"/>
            <person name="Kageyama Y"/>
            <person name="Nozu R"/>
            <person name="Adachi N"/>
            <person name="Nishimura O"/>
            <person name="Nakagawa R"/>
            <person name="Tanegashima C"/>
            <person name="Kiyatake I"/>
            <person name="Matsumoto R"/>
            <person name="Murakumo K"/>
            <person name="Nishida K"/>
            <person name="Terakita A"/>
            <person name="Kuratani S"/>
            <person name="Sato K"/>
            <person name="Hyodo S Kuraku.S."/>
        </authorList>
    </citation>
    <scope>NUCLEOTIDE SEQUENCE [LARGE SCALE GENOMIC DNA]</scope>
</reference>
<comment type="subcellular location">
    <subcellularLocation>
        <location evidence="1">Membrane</location>
        <topology evidence="1">Multi-pass membrane protein</topology>
    </subcellularLocation>
</comment>
<evidence type="ECO:0000256" key="5">
    <source>
        <dbReference type="ARBA" id="ARBA00023180"/>
    </source>
</evidence>
<dbReference type="OrthoDB" id="9626630at2759"/>
<keyword evidence="2 6" id="KW-0812">Transmembrane</keyword>
<accession>A0A401S160</accession>
<dbReference type="PANTHER" id="PTHR20516:SF1">
    <property type="entry name" value="TRANSMEMBRANE PROTEIN 235"/>
    <property type="match status" value="1"/>
</dbReference>
<dbReference type="InterPro" id="IPR004031">
    <property type="entry name" value="PMP22/EMP/MP20/Claudin"/>
</dbReference>
<name>A0A401S160_CHIPU</name>
<dbReference type="FunFam" id="1.20.140.150:FF:000021">
    <property type="entry name" value="Transmembrane protein 114"/>
    <property type="match status" value="1"/>
</dbReference>
<keyword evidence="8" id="KW-1185">Reference proteome</keyword>
<feature type="transmembrane region" description="Helical" evidence="6">
    <location>
        <begin position="6"/>
        <end position="34"/>
    </location>
</feature>
<dbReference type="PANTHER" id="PTHR20516">
    <property type="entry name" value="TRANSMEMBRANE PROTEIN 114/235 FAMILY MEMBER"/>
    <property type="match status" value="1"/>
</dbReference>
<evidence type="ECO:0000256" key="1">
    <source>
        <dbReference type="ARBA" id="ARBA00004141"/>
    </source>
</evidence>
<evidence type="ECO:0000256" key="6">
    <source>
        <dbReference type="SAM" id="Phobius"/>
    </source>
</evidence>
<dbReference type="AlphaFoldDB" id="A0A401S160"/>
<proteinExistence type="predicted"/>
<protein>
    <recommendedName>
        <fullName evidence="9">Transmembrane protein 235</fullName>
    </recommendedName>
</protein>
<feature type="transmembrane region" description="Helical" evidence="6">
    <location>
        <begin position="171"/>
        <end position="199"/>
    </location>
</feature>
<evidence type="ECO:0000313" key="7">
    <source>
        <dbReference type="EMBL" id="GCC24116.1"/>
    </source>
</evidence>
<dbReference type="Proteomes" id="UP000287033">
    <property type="component" value="Unassembled WGS sequence"/>
</dbReference>
<dbReference type="Gene3D" id="1.20.140.150">
    <property type="match status" value="1"/>
</dbReference>
<keyword evidence="5" id="KW-0325">Glycoprotein</keyword>
<evidence type="ECO:0000313" key="8">
    <source>
        <dbReference type="Proteomes" id="UP000287033"/>
    </source>
</evidence>
<evidence type="ECO:0000256" key="3">
    <source>
        <dbReference type="ARBA" id="ARBA00022989"/>
    </source>
</evidence>
<evidence type="ECO:0008006" key="9">
    <source>
        <dbReference type="Google" id="ProtNLM"/>
    </source>
</evidence>
<feature type="transmembrane region" description="Helical" evidence="6">
    <location>
        <begin position="123"/>
        <end position="150"/>
    </location>
</feature>
<dbReference type="EMBL" id="BEZZ01000047">
    <property type="protein sequence ID" value="GCC24116.1"/>
    <property type="molecule type" value="Genomic_DNA"/>
</dbReference>
<comment type="caution">
    <text evidence="7">The sequence shown here is derived from an EMBL/GenBank/DDBJ whole genome shotgun (WGS) entry which is preliminary data.</text>
</comment>